<feature type="compositionally biased region" description="Basic and acidic residues" evidence="2">
    <location>
        <begin position="42"/>
        <end position="61"/>
    </location>
</feature>
<dbReference type="Pfam" id="PF05532">
    <property type="entry name" value="CsbD"/>
    <property type="match status" value="1"/>
</dbReference>
<evidence type="ECO:0000256" key="1">
    <source>
        <dbReference type="ARBA" id="ARBA00009129"/>
    </source>
</evidence>
<sequence length="61" mass="6552">MSFTEKAKNKVEQMAGAARERVGDMTNNESMRGGGASQQGDARAKQSMKDAGSKIKDAFNK</sequence>
<dbReference type="Proteomes" id="UP000622245">
    <property type="component" value="Unassembled WGS sequence"/>
</dbReference>
<feature type="region of interest" description="Disordered" evidence="2">
    <location>
        <begin position="1"/>
        <end position="61"/>
    </location>
</feature>
<evidence type="ECO:0000256" key="2">
    <source>
        <dbReference type="SAM" id="MobiDB-lite"/>
    </source>
</evidence>
<dbReference type="EMBL" id="JAEVHL010000151">
    <property type="protein sequence ID" value="MBM0278187.1"/>
    <property type="molecule type" value="Genomic_DNA"/>
</dbReference>
<comment type="similarity">
    <text evidence="1">Belongs to the UPF0337 (CsbD) family.</text>
</comment>
<gene>
    <name evidence="4" type="ORF">JM949_24005</name>
</gene>
<evidence type="ECO:0000313" key="5">
    <source>
        <dbReference type="Proteomes" id="UP000622245"/>
    </source>
</evidence>
<protein>
    <submittedName>
        <fullName evidence="4">CsbD family protein</fullName>
    </submittedName>
</protein>
<name>A0ABS1YLJ2_9ACTN</name>
<comment type="caution">
    <text evidence="4">The sequence shown here is derived from an EMBL/GenBank/DDBJ whole genome shotgun (WGS) entry which is preliminary data.</text>
</comment>
<dbReference type="RefSeq" id="WP_203150576.1">
    <property type="nucleotide sequence ID" value="NZ_JAEVHL010000151.1"/>
</dbReference>
<dbReference type="Gene3D" id="1.10.1470.10">
    <property type="entry name" value="YjbJ"/>
    <property type="match status" value="1"/>
</dbReference>
<dbReference type="InterPro" id="IPR036629">
    <property type="entry name" value="YjbJ_sf"/>
</dbReference>
<accession>A0ABS1YLJ2</accession>
<feature type="compositionally biased region" description="Basic and acidic residues" evidence="2">
    <location>
        <begin position="1"/>
        <end position="11"/>
    </location>
</feature>
<organism evidence="4 5">
    <name type="scientific">Micromonospora tarensis</name>
    <dbReference type="NCBI Taxonomy" id="2806100"/>
    <lineage>
        <taxon>Bacteria</taxon>
        <taxon>Bacillati</taxon>
        <taxon>Actinomycetota</taxon>
        <taxon>Actinomycetes</taxon>
        <taxon>Micromonosporales</taxon>
        <taxon>Micromonosporaceae</taxon>
        <taxon>Micromonospora</taxon>
    </lineage>
</organism>
<reference evidence="4 5" key="1">
    <citation type="submission" date="2021-01" db="EMBL/GenBank/DDBJ databases">
        <title>Draft genome sequence of Micromonospora sp. strain STR1s_6.</title>
        <authorList>
            <person name="Karlyshev A."/>
            <person name="Jawad R."/>
        </authorList>
    </citation>
    <scope>NUCLEOTIDE SEQUENCE [LARGE SCALE GENOMIC DNA]</scope>
    <source>
        <strain evidence="4 5">STR1S-6</strain>
    </source>
</reference>
<proteinExistence type="inferred from homology"/>
<dbReference type="SUPFAM" id="SSF69047">
    <property type="entry name" value="Hypothetical protein YjbJ"/>
    <property type="match status" value="1"/>
</dbReference>
<keyword evidence="5" id="KW-1185">Reference proteome</keyword>
<evidence type="ECO:0000313" key="4">
    <source>
        <dbReference type="EMBL" id="MBM0278187.1"/>
    </source>
</evidence>
<dbReference type="InterPro" id="IPR008462">
    <property type="entry name" value="CsbD"/>
</dbReference>
<evidence type="ECO:0000259" key="3">
    <source>
        <dbReference type="Pfam" id="PF05532"/>
    </source>
</evidence>
<feature type="domain" description="CsbD-like" evidence="3">
    <location>
        <begin position="5"/>
        <end position="57"/>
    </location>
</feature>